<dbReference type="OrthoDB" id="1495896at2"/>
<keyword evidence="1" id="KW-0812">Transmembrane</keyword>
<keyword evidence="2" id="KW-0614">Plasmid</keyword>
<dbReference type="Pfam" id="PF05751">
    <property type="entry name" value="FixH"/>
    <property type="match status" value="1"/>
</dbReference>
<sequence>MNQGVVQRTFTGHHMLFAMASFFAVVIAVNAVMATLASSRWSGLVVEDSYVASQEFNSKVSAIRAMAASGLSGNLSVSHEVVHYDIENRGGAPAMVQDVTLTFRRPVGDREDFQLVLTRKAEGRFEVEHHVPPGDWIVEILSRNRNETVMHEAIRVNIAEFGR</sequence>
<protein>
    <submittedName>
        <fullName evidence="2">Nitrogen fixation protein FixH</fullName>
    </submittedName>
</protein>
<dbReference type="HOGENOM" id="CLU_111458_2_0_5"/>
<organism evidence="2 3">
    <name type="scientific">Rhizobium etli bv. mimosae str. IE4771</name>
    <dbReference type="NCBI Taxonomy" id="1432050"/>
    <lineage>
        <taxon>Bacteria</taxon>
        <taxon>Pseudomonadati</taxon>
        <taxon>Pseudomonadota</taxon>
        <taxon>Alphaproteobacteria</taxon>
        <taxon>Hyphomicrobiales</taxon>
        <taxon>Rhizobiaceae</taxon>
        <taxon>Rhizobium/Agrobacterium group</taxon>
        <taxon>Rhizobium</taxon>
    </lineage>
</organism>
<dbReference type="InterPro" id="IPR018037">
    <property type="entry name" value="FixH_proteobacterial"/>
</dbReference>
<evidence type="ECO:0000256" key="1">
    <source>
        <dbReference type="SAM" id="Phobius"/>
    </source>
</evidence>
<keyword evidence="1" id="KW-0472">Membrane</keyword>
<keyword evidence="1" id="KW-1133">Transmembrane helix</keyword>
<evidence type="ECO:0000313" key="2">
    <source>
        <dbReference type="EMBL" id="AIC29877.1"/>
    </source>
</evidence>
<dbReference type="PIRSF" id="PIRSF011386">
    <property type="entry name" value="FixH"/>
    <property type="match status" value="1"/>
</dbReference>
<evidence type="ECO:0000313" key="3">
    <source>
        <dbReference type="Proteomes" id="UP000027180"/>
    </source>
</evidence>
<reference evidence="2 3" key="1">
    <citation type="submission" date="2013-12" db="EMBL/GenBank/DDBJ databases">
        <title>Complete genome sequence of Rhizobium etli bv. mimosae IE4771.</title>
        <authorList>
            <person name="Bustos P."/>
            <person name="Santamaria R.I."/>
            <person name="Lozano L."/>
            <person name="Ormeno-Orrillo E."/>
            <person name="Rogel M.A."/>
            <person name="Romero D."/>
            <person name="Cevallos M.A."/>
            <person name="Martinez-Romero E."/>
            <person name="Gonzalez V."/>
        </authorList>
    </citation>
    <scope>NUCLEOTIDE SEQUENCE [LARGE SCALE GENOMIC DNA]</scope>
    <source>
        <strain evidence="2 3">IE4771</strain>
        <plasmid evidence="3">Plasmid pRetIE4771b</plasmid>
    </source>
</reference>
<dbReference type="EMBL" id="CP006988">
    <property type="protein sequence ID" value="AIC29877.1"/>
    <property type="molecule type" value="Genomic_DNA"/>
</dbReference>
<dbReference type="AlphaFoldDB" id="A0A060I7M5"/>
<accession>A0A060I7M5</accession>
<dbReference type="RefSeq" id="WP_010052202.1">
    <property type="nucleotide sequence ID" value="NZ_CP006988.1"/>
</dbReference>
<name>A0A060I7M5_RHIET</name>
<geneLocation type="plasmid" evidence="2 3">
    <name>pRetIE4771b</name>
</geneLocation>
<dbReference type="Proteomes" id="UP000027180">
    <property type="component" value="Plasmid pRetIE4771b"/>
</dbReference>
<dbReference type="InterPro" id="IPR008620">
    <property type="entry name" value="FixH"/>
</dbReference>
<feature type="transmembrane region" description="Helical" evidence="1">
    <location>
        <begin position="15"/>
        <end position="37"/>
    </location>
</feature>
<dbReference type="KEGG" id="rei:IE4771_PB00146"/>
<proteinExistence type="predicted"/>
<gene>
    <name evidence="2" type="primary">fixH</name>
    <name evidence="2" type="ORF">IE4771_PB00146</name>
</gene>